<sequence length="142" mass="15406">MIERPTARYGRQPTSARPRRWAVIGVTVLAVIVGLAVAVIGYRQLGSPDVEGELSGYRVLDDRTVEVTIAVTRKDPARPVVCIVRARSLDGSETGRREVLVEPSVEPIVQVTTLVETSQPPLVGDIYGCGAEVPEYLIAPDR</sequence>
<evidence type="ECO:0008006" key="4">
    <source>
        <dbReference type="Google" id="ProtNLM"/>
    </source>
</evidence>
<organism evidence="2 3">
    <name type="scientific">Mycolicibacterium thermoresistibile</name>
    <name type="common">Mycobacterium thermoresistibile</name>
    <dbReference type="NCBI Taxonomy" id="1797"/>
    <lineage>
        <taxon>Bacteria</taxon>
        <taxon>Bacillati</taxon>
        <taxon>Actinomycetota</taxon>
        <taxon>Actinomycetes</taxon>
        <taxon>Mycobacteriales</taxon>
        <taxon>Mycobacteriaceae</taxon>
        <taxon>Mycolicibacterium</taxon>
    </lineage>
</organism>
<name>A0A100XDF6_MYCTH</name>
<evidence type="ECO:0000256" key="1">
    <source>
        <dbReference type="SAM" id="Phobius"/>
    </source>
</evidence>
<keyword evidence="1" id="KW-0812">Transmembrane</keyword>
<feature type="transmembrane region" description="Helical" evidence="1">
    <location>
        <begin position="21"/>
        <end position="42"/>
    </location>
</feature>
<comment type="caution">
    <text evidence="2">The sequence shown here is derived from an EMBL/GenBank/DDBJ whole genome shotgun (WGS) entry which is preliminary data.</text>
</comment>
<keyword evidence="1" id="KW-0472">Membrane</keyword>
<proteinExistence type="predicted"/>
<evidence type="ECO:0000313" key="3">
    <source>
        <dbReference type="Proteomes" id="UP000069654"/>
    </source>
</evidence>
<dbReference type="Pfam" id="PF14155">
    <property type="entry name" value="DUF4307"/>
    <property type="match status" value="1"/>
</dbReference>
<protein>
    <recommendedName>
        <fullName evidence="4">DUF4307 domain-containing protein</fullName>
    </recommendedName>
</protein>
<dbReference type="AlphaFoldDB" id="A0A100XDF6"/>
<dbReference type="STRING" id="1797.RMCT_1472"/>
<reference evidence="3" key="2">
    <citation type="submission" date="2016-02" db="EMBL/GenBank/DDBJ databases">
        <title>Draft genome sequence of five rapidly growing Mycobacterium species.</title>
        <authorList>
            <person name="Katahira K."/>
            <person name="Gotou Y."/>
            <person name="Iida K."/>
            <person name="Ogura Y."/>
            <person name="Hayashi T."/>
        </authorList>
    </citation>
    <scope>NUCLEOTIDE SEQUENCE [LARGE SCALE GENOMIC DNA]</scope>
    <source>
        <strain evidence="3">JCM6362</strain>
    </source>
</reference>
<dbReference type="OMA" id="VYGCGTD"/>
<evidence type="ECO:0000313" key="2">
    <source>
        <dbReference type="EMBL" id="GAT14502.1"/>
    </source>
</evidence>
<keyword evidence="1" id="KW-1133">Transmembrane helix</keyword>
<reference evidence="2 3" key="1">
    <citation type="journal article" date="2016" name="Genome Announc.">
        <title>Draft Genome Sequences of Five Rapidly Growing Mycobacterium Species, M. thermoresistibile, M. fortuitum subsp. acetamidolyticum, M. canariasense, M. brisbanense, and M. novocastrense.</title>
        <authorList>
            <person name="Katahira K."/>
            <person name="Ogura Y."/>
            <person name="Gotoh Y."/>
            <person name="Hayashi T."/>
        </authorList>
    </citation>
    <scope>NUCLEOTIDE SEQUENCE [LARGE SCALE GENOMIC DNA]</scope>
    <source>
        <strain evidence="2 3">JCM6362</strain>
    </source>
</reference>
<dbReference type="RefSeq" id="WP_003924028.1">
    <property type="nucleotide sequence ID" value="NZ_BCTB01000009.1"/>
</dbReference>
<gene>
    <name evidence="2" type="ORF">RMCT_1472</name>
</gene>
<accession>A0A100XDF6</accession>
<dbReference type="Proteomes" id="UP000069654">
    <property type="component" value="Unassembled WGS sequence"/>
</dbReference>
<dbReference type="EMBL" id="BCTB01000009">
    <property type="protein sequence ID" value="GAT14502.1"/>
    <property type="molecule type" value="Genomic_DNA"/>
</dbReference>
<dbReference type="OrthoDB" id="4425882at2"/>
<dbReference type="InterPro" id="IPR025443">
    <property type="entry name" value="DUF4307"/>
</dbReference>